<name>A0ABQ9XZM1_9EUKA</name>
<organism evidence="2 3">
    <name type="scientific">Blattamonas nauphoetae</name>
    <dbReference type="NCBI Taxonomy" id="2049346"/>
    <lineage>
        <taxon>Eukaryota</taxon>
        <taxon>Metamonada</taxon>
        <taxon>Preaxostyla</taxon>
        <taxon>Oxymonadida</taxon>
        <taxon>Blattamonas</taxon>
    </lineage>
</organism>
<accession>A0ABQ9XZM1</accession>
<feature type="region of interest" description="Disordered" evidence="1">
    <location>
        <begin position="523"/>
        <end position="570"/>
    </location>
</feature>
<feature type="compositionally biased region" description="Low complexity" evidence="1">
    <location>
        <begin position="453"/>
        <end position="476"/>
    </location>
</feature>
<dbReference type="Proteomes" id="UP001281761">
    <property type="component" value="Unassembled WGS sequence"/>
</dbReference>
<feature type="region of interest" description="Disordered" evidence="1">
    <location>
        <begin position="450"/>
        <end position="511"/>
    </location>
</feature>
<feature type="compositionally biased region" description="Basic and acidic residues" evidence="1">
    <location>
        <begin position="633"/>
        <end position="656"/>
    </location>
</feature>
<feature type="region of interest" description="Disordered" evidence="1">
    <location>
        <begin position="584"/>
        <end position="613"/>
    </location>
</feature>
<feature type="region of interest" description="Disordered" evidence="1">
    <location>
        <begin position="633"/>
        <end position="664"/>
    </location>
</feature>
<feature type="compositionally biased region" description="Polar residues" evidence="1">
    <location>
        <begin position="529"/>
        <end position="544"/>
    </location>
</feature>
<feature type="compositionally biased region" description="Acidic residues" evidence="1">
    <location>
        <begin position="601"/>
        <end position="613"/>
    </location>
</feature>
<evidence type="ECO:0000313" key="3">
    <source>
        <dbReference type="Proteomes" id="UP001281761"/>
    </source>
</evidence>
<reference evidence="2 3" key="1">
    <citation type="journal article" date="2022" name="bioRxiv">
        <title>Genomics of Preaxostyla Flagellates Illuminates Evolutionary Transitions and the Path Towards Mitochondrial Loss.</title>
        <authorList>
            <person name="Novak L.V.F."/>
            <person name="Treitli S.C."/>
            <person name="Pyrih J."/>
            <person name="Halakuc P."/>
            <person name="Pipaliya S.V."/>
            <person name="Vacek V."/>
            <person name="Brzon O."/>
            <person name="Soukal P."/>
            <person name="Eme L."/>
            <person name="Dacks J.B."/>
            <person name="Karnkowska A."/>
            <person name="Elias M."/>
            <person name="Hampl V."/>
        </authorList>
    </citation>
    <scope>NUCLEOTIDE SEQUENCE [LARGE SCALE GENOMIC DNA]</scope>
    <source>
        <strain evidence="2">NAU3</strain>
        <tissue evidence="2">Gut</tissue>
    </source>
</reference>
<evidence type="ECO:0000313" key="2">
    <source>
        <dbReference type="EMBL" id="KAK2956931.1"/>
    </source>
</evidence>
<feature type="compositionally biased region" description="Low complexity" evidence="1">
    <location>
        <begin position="366"/>
        <end position="382"/>
    </location>
</feature>
<evidence type="ECO:0000256" key="1">
    <source>
        <dbReference type="SAM" id="MobiDB-lite"/>
    </source>
</evidence>
<feature type="region of interest" description="Disordered" evidence="1">
    <location>
        <begin position="356"/>
        <end position="405"/>
    </location>
</feature>
<gene>
    <name evidence="2" type="ORF">BLNAU_8006</name>
</gene>
<keyword evidence="3" id="KW-1185">Reference proteome</keyword>
<feature type="compositionally biased region" description="Polar residues" evidence="1">
    <location>
        <begin position="496"/>
        <end position="511"/>
    </location>
</feature>
<sequence>MSQKTVLGLTFPTISMTLPSPDDLLLPIFEDKPRVIPFYSLLSDAYIIKDKNNLTQDQIGLFLKGKGIIGRFTSTETVSSATFTFEVEESPASIEAMNRLLSRGSCIADHADPDSHANPITILPLIAPNCLIFTVDSRELQEFWDERHDPDGRNAFRHKVRILPLPQHDQTTASIVIFSDNRATKEVHDSFTKAMVDVCFPNQAARLYAKPTHFNNQIEMSITFGSLPSRTLFCENKASIVNCLKDAIGKEVLKLIHPHFPGIEAKILLEWRNILNVFKTIHNGSFNERTRVDYMAKKSFFKVRFTPTLLAQAHINAIEARLREGFQIFTSLGFRDNAFKVFFEFIRIVPPELVSDTLDNRTPQRSSMSPPAHSSSPHAHPPTYRTPVDPSTPFPSGRHISVTPPLQPSITMVHTHSASPSPFHIRHTSPPATYYVPNFGNGILPTPDGFGHPYSISPPSQPLLSSVESSSASFCPYQTPPDSRLRKDSPPFIPGRSQQSRPSDPPTLRSNITPAAILQSPVLNHLSPPRSSSPTIHPPQNMSSPLAAPSVVDDSGGPTCCEEDGERNGQYEADAEIENKDELDSYHSCSSGSDINSINDFDGDGFDDNDDRECDDVNVEFNFGQDFYFEHDYKEPTGRGEADSESDFDRLIRFDDESNEDNET</sequence>
<comment type="caution">
    <text evidence="2">The sequence shown here is derived from an EMBL/GenBank/DDBJ whole genome shotgun (WGS) entry which is preliminary data.</text>
</comment>
<dbReference type="EMBL" id="JARBJD010000050">
    <property type="protein sequence ID" value="KAK2956931.1"/>
    <property type="molecule type" value="Genomic_DNA"/>
</dbReference>
<feature type="compositionally biased region" description="Polar residues" evidence="1">
    <location>
        <begin position="587"/>
        <end position="598"/>
    </location>
</feature>
<protein>
    <submittedName>
        <fullName evidence="2">Uncharacterized protein</fullName>
    </submittedName>
</protein>
<proteinExistence type="predicted"/>